<name>A0A2W7Q245_9BACT</name>
<reference evidence="1 2" key="1">
    <citation type="submission" date="2018-06" db="EMBL/GenBank/DDBJ databases">
        <title>Genomic Encyclopedia of Archaeal and Bacterial Type Strains, Phase II (KMG-II): from individual species to whole genera.</title>
        <authorList>
            <person name="Goeker M."/>
        </authorList>
    </citation>
    <scope>NUCLEOTIDE SEQUENCE [LARGE SCALE GENOMIC DNA]</scope>
    <source>
        <strain evidence="1 2">DSM 6779</strain>
    </source>
</reference>
<dbReference type="AlphaFoldDB" id="A0A2W7Q245"/>
<keyword evidence="2" id="KW-1185">Reference proteome</keyword>
<dbReference type="OrthoDB" id="1114533at2"/>
<organism evidence="1 2">
    <name type="scientific">Breznakibacter xylanolyticus</name>
    <dbReference type="NCBI Taxonomy" id="990"/>
    <lineage>
        <taxon>Bacteria</taxon>
        <taxon>Pseudomonadati</taxon>
        <taxon>Bacteroidota</taxon>
        <taxon>Bacteroidia</taxon>
        <taxon>Marinilabiliales</taxon>
        <taxon>Marinilabiliaceae</taxon>
        <taxon>Breznakibacter</taxon>
    </lineage>
</organism>
<dbReference type="EMBL" id="QKZK01000015">
    <property type="protein sequence ID" value="PZX15879.1"/>
    <property type="molecule type" value="Genomic_DNA"/>
</dbReference>
<sequence>MPYRRLPNTDQARLRALETARLKGKNFSPSQLPFSQKVYLELQAFLPQFQQAIDQYNFSKSKQAQIGRQLSEHFRIARLYVSHYIQVVNFCIQRNEMKPSVRKFYMLDEDEKSIPELGTEQQLIDWGIKVIKGDDARVMAGGSRIYNPSIAMVKVKYEQFIDLYNNHKNLLVTTQKMLDKVAEMRAKADQIILELWNEIEANYHDLPPKSRRLKCSECGIIYFMRRGEKEDQLVD</sequence>
<evidence type="ECO:0000313" key="2">
    <source>
        <dbReference type="Proteomes" id="UP000249239"/>
    </source>
</evidence>
<protein>
    <submittedName>
        <fullName evidence="1">Uncharacterized protein</fullName>
    </submittedName>
</protein>
<evidence type="ECO:0000313" key="1">
    <source>
        <dbReference type="EMBL" id="PZX15879.1"/>
    </source>
</evidence>
<accession>A0A2W7Q245</accession>
<proteinExistence type="predicted"/>
<gene>
    <name evidence="1" type="ORF">LX69_02067</name>
</gene>
<dbReference type="Proteomes" id="UP000249239">
    <property type="component" value="Unassembled WGS sequence"/>
</dbReference>
<dbReference type="RefSeq" id="WP_111445923.1">
    <property type="nucleotide sequence ID" value="NZ_QKZK01000015.1"/>
</dbReference>
<comment type="caution">
    <text evidence="1">The sequence shown here is derived from an EMBL/GenBank/DDBJ whole genome shotgun (WGS) entry which is preliminary data.</text>
</comment>